<dbReference type="STRING" id="112090.W4H8W4"/>
<evidence type="ECO:0000313" key="7">
    <source>
        <dbReference type="EMBL" id="ETV88485.1"/>
    </source>
</evidence>
<dbReference type="PANTHER" id="PTHR43102">
    <property type="entry name" value="SLR1143 PROTEIN"/>
    <property type="match status" value="1"/>
</dbReference>
<evidence type="ECO:0000256" key="5">
    <source>
        <dbReference type="SAM" id="MobiDB-lite"/>
    </source>
</evidence>
<name>W4H8W4_APHAT</name>
<dbReference type="InterPro" id="IPR003018">
    <property type="entry name" value="GAF"/>
</dbReference>
<organism evidence="7">
    <name type="scientific">Aphanomyces astaci</name>
    <name type="common">Crayfish plague agent</name>
    <dbReference type="NCBI Taxonomy" id="112090"/>
    <lineage>
        <taxon>Eukaryota</taxon>
        <taxon>Sar</taxon>
        <taxon>Stramenopiles</taxon>
        <taxon>Oomycota</taxon>
        <taxon>Saprolegniomycetes</taxon>
        <taxon>Saprolegniales</taxon>
        <taxon>Verrucalvaceae</taxon>
        <taxon>Aphanomyces</taxon>
    </lineage>
</organism>
<dbReference type="GO" id="GO:0008270">
    <property type="term" value="F:zinc ion binding"/>
    <property type="evidence" value="ECO:0007669"/>
    <property type="project" value="UniProtKB-KW"/>
</dbReference>
<dbReference type="Pfam" id="PF13185">
    <property type="entry name" value="GAF_2"/>
    <property type="match status" value="1"/>
</dbReference>
<dbReference type="VEuPathDB" id="FungiDB:H257_00070"/>
<dbReference type="SMART" id="SM00064">
    <property type="entry name" value="FYVE"/>
    <property type="match status" value="1"/>
</dbReference>
<feature type="region of interest" description="Disordered" evidence="5">
    <location>
        <begin position="706"/>
        <end position="725"/>
    </location>
</feature>
<accession>W4H8W4</accession>
<dbReference type="InterPro" id="IPR011011">
    <property type="entry name" value="Znf_FYVE_PHD"/>
</dbReference>
<feature type="region of interest" description="Disordered" evidence="5">
    <location>
        <begin position="489"/>
        <end position="514"/>
    </location>
</feature>
<dbReference type="InterPro" id="IPR017455">
    <property type="entry name" value="Znf_FYVE-rel"/>
</dbReference>
<evidence type="ECO:0000256" key="2">
    <source>
        <dbReference type="ARBA" id="ARBA00022771"/>
    </source>
</evidence>
<evidence type="ECO:0000256" key="4">
    <source>
        <dbReference type="PROSITE-ProRule" id="PRU00091"/>
    </source>
</evidence>
<reference evidence="7" key="1">
    <citation type="submission" date="2013-12" db="EMBL/GenBank/DDBJ databases">
        <title>The Genome Sequence of Aphanomyces astaci APO3.</title>
        <authorList>
            <consortium name="The Broad Institute Genomics Platform"/>
            <person name="Russ C."/>
            <person name="Tyler B."/>
            <person name="van West P."/>
            <person name="Dieguez-Uribeondo J."/>
            <person name="Young S.K."/>
            <person name="Zeng Q."/>
            <person name="Gargeya S."/>
            <person name="Fitzgerald M."/>
            <person name="Abouelleil A."/>
            <person name="Alvarado L."/>
            <person name="Chapman S.B."/>
            <person name="Gainer-Dewar J."/>
            <person name="Goldberg J."/>
            <person name="Griggs A."/>
            <person name="Gujja S."/>
            <person name="Hansen M."/>
            <person name="Howarth C."/>
            <person name="Imamovic A."/>
            <person name="Ireland A."/>
            <person name="Larimer J."/>
            <person name="McCowan C."/>
            <person name="Murphy C."/>
            <person name="Pearson M."/>
            <person name="Poon T.W."/>
            <person name="Priest M."/>
            <person name="Roberts A."/>
            <person name="Saif S."/>
            <person name="Shea T."/>
            <person name="Sykes S."/>
            <person name="Wortman J."/>
            <person name="Nusbaum C."/>
            <person name="Birren B."/>
        </authorList>
    </citation>
    <scope>NUCLEOTIDE SEQUENCE [LARGE SCALE GENOMIC DNA]</scope>
    <source>
        <strain evidence="7">APO3</strain>
    </source>
</reference>
<evidence type="ECO:0000256" key="3">
    <source>
        <dbReference type="ARBA" id="ARBA00022833"/>
    </source>
</evidence>
<feature type="region of interest" description="Disordered" evidence="5">
    <location>
        <begin position="410"/>
        <end position="463"/>
    </location>
</feature>
<dbReference type="InterPro" id="IPR013083">
    <property type="entry name" value="Znf_RING/FYVE/PHD"/>
</dbReference>
<dbReference type="OrthoDB" id="303614at2759"/>
<dbReference type="SUPFAM" id="SSF57903">
    <property type="entry name" value="FYVE/PHD zinc finger"/>
    <property type="match status" value="1"/>
</dbReference>
<dbReference type="CDD" id="cd15737">
    <property type="entry name" value="FYVE2_Vac1p_like"/>
    <property type="match status" value="1"/>
</dbReference>
<dbReference type="Gene3D" id="3.30.450.40">
    <property type="match status" value="1"/>
</dbReference>
<protein>
    <recommendedName>
        <fullName evidence="6">FYVE-type domain-containing protein</fullName>
    </recommendedName>
</protein>
<keyword evidence="1" id="KW-0479">Metal-binding</keyword>
<dbReference type="PROSITE" id="PS50178">
    <property type="entry name" value="ZF_FYVE"/>
    <property type="match status" value="1"/>
</dbReference>
<gene>
    <name evidence="7" type="ORF">H257_00070</name>
</gene>
<keyword evidence="2 4" id="KW-0863">Zinc-finger</keyword>
<dbReference type="SUPFAM" id="SSF55781">
    <property type="entry name" value="GAF domain-like"/>
    <property type="match status" value="1"/>
</dbReference>
<feature type="compositionally biased region" description="Low complexity" evidence="5">
    <location>
        <begin position="426"/>
        <end position="454"/>
    </location>
</feature>
<dbReference type="InterPro" id="IPR000306">
    <property type="entry name" value="Znf_FYVE"/>
</dbReference>
<dbReference type="AlphaFoldDB" id="W4H8W4"/>
<dbReference type="PANTHER" id="PTHR43102:SF2">
    <property type="entry name" value="GAF DOMAIN-CONTAINING PROTEIN"/>
    <property type="match status" value="1"/>
</dbReference>
<dbReference type="RefSeq" id="XP_009820885.1">
    <property type="nucleotide sequence ID" value="XM_009822583.1"/>
</dbReference>
<dbReference type="EMBL" id="KI913114">
    <property type="protein sequence ID" value="ETV88485.1"/>
    <property type="molecule type" value="Genomic_DNA"/>
</dbReference>
<keyword evidence="3" id="KW-0862">Zinc</keyword>
<sequence length="775" mass="84376">MIPAPHSALSQAPMSVSRTLYLTDAQQTDIYHQSRNHAVSFLQNSLSDLHEWEFISEKKSVQFYRKKSNDGTTYTINGITRIVADLDETMRTLYCDNSTSLSDLFSQLHDDAFADGAVLAALPGKRDPSGICREQCSIKTLSFRPFNAMDKARQYTVVDYCTIRTGKTDEGGSVDATDNRLGIQLMYSTDAADPASASSRRLASSSLVHGASQSTDAESNTSASQLLPSGFIVYPTAKKGVLEVIFSWSAHDPRGISRGYKKSILSLVASVARLENIFLALRIAAAGFIKSKNWVSDKERSYCFICRESFGAFRRRHHCRLCGDITCSKCGTLTAVKLPVVGLCQVRICMRCLTENDSSRINVSLPPSTSSGVGTGPRSTSVTQRSSAGSQQLQVMERLSHGMSNLSAVPTQHQIDSDEDEDPGYGSLQSSTVLGGSSSMDSSLSSTSSYMGGSFQHSSLNSSSRLAYTTNSGSGIIDEDDETQYRHRAGSNEGVQRPPPPPRRSGGGAVPLPTLSASTQLTHVKQFSYPLHYTDGQLWPLAPIPTEEASRLRKLDDLAILDTPQEQEYNHIAQSAAEALHASFGFISFIDAKREWVKASYGNGAGANTSIARDVSLSAHVIMSYEVTVVPNMTADVRFRDNPLVLDGIKLRSFVGYPLVTSDGFIVGVLGVADTRPRENVTVRHVAQLKQLATHVSRVLEERSGYQPTGHQQQHHHVYDSAAPQAHSQTYNVATTQSTIHNTLLDLLKKTEATGKTLQQTQQSMLNATGRPPQS</sequence>
<feature type="region of interest" description="Disordered" evidence="5">
    <location>
        <begin position="363"/>
        <end position="392"/>
    </location>
</feature>
<feature type="domain" description="FYVE-type" evidence="6">
    <location>
        <begin position="297"/>
        <end position="357"/>
    </location>
</feature>
<dbReference type="InterPro" id="IPR029016">
    <property type="entry name" value="GAF-like_dom_sf"/>
</dbReference>
<dbReference type="GeneID" id="20802066"/>
<evidence type="ECO:0000259" key="6">
    <source>
        <dbReference type="PROSITE" id="PS50178"/>
    </source>
</evidence>
<dbReference type="Pfam" id="PF01363">
    <property type="entry name" value="FYVE"/>
    <property type="match status" value="1"/>
</dbReference>
<evidence type="ECO:0000256" key="1">
    <source>
        <dbReference type="ARBA" id="ARBA00022723"/>
    </source>
</evidence>
<dbReference type="Gene3D" id="3.30.40.10">
    <property type="entry name" value="Zinc/RING finger domain, C3HC4 (zinc finger)"/>
    <property type="match status" value="1"/>
</dbReference>
<proteinExistence type="predicted"/>